<keyword evidence="6" id="KW-1185">Reference proteome</keyword>
<dbReference type="InterPro" id="IPR050883">
    <property type="entry name" value="PNGase"/>
</dbReference>
<dbReference type="GO" id="GO:0006516">
    <property type="term" value="P:glycoprotein catabolic process"/>
    <property type="evidence" value="ECO:0007669"/>
    <property type="project" value="TreeGrafter"/>
</dbReference>
<dbReference type="Gene3D" id="1.20.1610.10">
    <property type="entry name" value="alpha-1,2-mannosidases domains"/>
    <property type="match status" value="1"/>
</dbReference>
<feature type="domain" description="Glycosyl hydrolase family 92 N-terminal" evidence="4">
    <location>
        <begin position="119"/>
        <end position="391"/>
    </location>
</feature>
<dbReference type="GO" id="GO:0000224">
    <property type="term" value="F:peptide-N4-(N-acetyl-beta-glucosaminyl)asparagine amidase activity"/>
    <property type="evidence" value="ECO:0007669"/>
    <property type="project" value="TreeGrafter"/>
</dbReference>
<evidence type="ECO:0000313" key="6">
    <source>
        <dbReference type="Proteomes" id="UP000322245"/>
    </source>
</evidence>
<dbReference type="Gene3D" id="3.30.2080.10">
    <property type="entry name" value="GH92 mannosidase domain"/>
    <property type="match status" value="1"/>
</dbReference>
<organism evidence="5 6">
    <name type="scientific">Cryptococcus floricola</name>
    <dbReference type="NCBI Taxonomy" id="2591691"/>
    <lineage>
        <taxon>Eukaryota</taxon>
        <taxon>Fungi</taxon>
        <taxon>Dikarya</taxon>
        <taxon>Basidiomycota</taxon>
        <taxon>Agaricomycotina</taxon>
        <taxon>Tremellomycetes</taxon>
        <taxon>Tremellales</taxon>
        <taxon>Cryptococcaceae</taxon>
        <taxon>Cryptococcus</taxon>
    </lineage>
</organism>
<dbReference type="Gene3D" id="1.20.1050.60">
    <property type="entry name" value="alpha-1,2-mannosidase"/>
    <property type="match status" value="1"/>
</dbReference>
<dbReference type="InterPro" id="IPR041371">
    <property type="entry name" value="GH92_N"/>
</dbReference>
<evidence type="ECO:0008006" key="7">
    <source>
        <dbReference type="Google" id="ProtNLM"/>
    </source>
</evidence>
<dbReference type="GO" id="GO:0005829">
    <property type="term" value="C:cytosol"/>
    <property type="evidence" value="ECO:0007669"/>
    <property type="project" value="TreeGrafter"/>
</dbReference>
<dbReference type="FunFam" id="1.20.1050.60:FF:000001">
    <property type="entry name" value="Putative alpha-1,2-mannosidase"/>
    <property type="match status" value="1"/>
</dbReference>
<dbReference type="InterPro" id="IPR012939">
    <property type="entry name" value="Glyco_hydro_92"/>
</dbReference>
<dbReference type="InterPro" id="IPR008928">
    <property type="entry name" value="6-hairpin_glycosidase_sf"/>
</dbReference>
<dbReference type="InterPro" id="IPR014718">
    <property type="entry name" value="GH-type_carb-bd"/>
</dbReference>
<feature type="domain" description="Glycosyl hydrolase family 92" evidence="3">
    <location>
        <begin position="456"/>
        <end position="937"/>
    </location>
</feature>
<feature type="region of interest" description="Disordered" evidence="1">
    <location>
        <begin position="432"/>
        <end position="453"/>
    </location>
</feature>
<dbReference type="AlphaFoldDB" id="A0A5D3AL14"/>
<dbReference type="EMBL" id="NIDF01000150">
    <property type="protein sequence ID" value="TYJ52195.1"/>
    <property type="molecule type" value="Genomic_DNA"/>
</dbReference>
<protein>
    <recommendedName>
        <fullName evidence="7">Alpha-1,2-mannosidase</fullName>
    </recommendedName>
</protein>
<dbReference type="Pfam" id="PF17678">
    <property type="entry name" value="Glyco_hydro_92N"/>
    <property type="match status" value="1"/>
</dbReference>
<reference evidence="5 6" key="1">
    <citation type="submission" date="2017-05" db="EMBL/GenBank/DDBJ databases">
        <title>The Genome Sequence of Tsuchiyaea wingfieldii DSM 27421.</title>
        <authorList>
            <person name="Cuomo C."/>
            <person name="Passer A."/>
            <person name="Billmyre B."/>
            <person name="Heitman J."/>
        </authorList>
    </citation>
    <scope>NUCLEOTIDE SEQUENCE [LARGE SCALE GENOMIC DNA]</scope>
    <source>
        <strain evidence="5 6">DSM 27421</strain>
    </source>
</reference>
<evidence type="ECO:0000259" key="4">
    <source>
        <dbReference type="Pfam" id="PF17678"/>
    </source>
</evidence>
<keyword evidence="2" id="KW-1133">Transmembrane helix</keyword>
<proteinExistence type="predicted"/>
<keyword evidence="2" id="KW-0812">Transmembrane</keyword>
<dbReference type="PANTHER" id="PTHR12143:SF43">
    <property type="entry name" value="PUTATIVE-RELATED"/>
    <property type="match status" value="1"/>
</dbReference>
<dbReference type="GO" id="GO:0005634">
    <property type="term" value="C:nucleus"/>
    <property type="evidence" value="ECO:0007669"/>
    <property type="project" value="TreeGrafter"/>
</dbReference>
<dbReference type="SUPFAM" id="SSF48208">
    <property type="entry name" value="Six-hairpin glycosidases"/>
    <property type="match status" value="1"/>
</dbReference>
<evidence type="ECO:0000256" key="2">
    <source>
        <dbReference type="SAM" id="Phobius"/>
    </source>
</evidence>
<gene>
    <name evidence="5" type="ORF">B9479_007210</name>
</gene>
<sequence length="946" mass="103582">MPPRPRPPIHPRRTLLPFYHLTLALFFLLLALTTIYIPVSGVYDHLQRVQAYISSSKRDDPFLRVVQGMGMGLDGRGWSVLERAPEGEGEVYGHADFQDGRRRSVRPEFVEPESEALGWVNVNLGNGGPEPNLSGGMIPAISTPFGMTRWTPQTRANYVSMCPYNQTDTKLHGFIATHQPAIWMGESAPLEISPSLATTPQVLFADRALPFERSEEYASVNYYRNLLKDEGGRVEVELTASSRVGHLRFTFRKSSPSPSSSSSSSSAEEEEAKVVPRILIQPARSTFLVHGDKPDDRVAYHPSGFVRVDWDKGEVHILVGDDLPAKEFRGYFVAQFSRPFSRFATAKNGTVTYDDEQAEGAVLAGFVEFEGGDGGGDGEEGMVVEMKVGISWVSVEQARRNIELESTPFPASPKDSSTVFSASSTYSAFSSGSYSTSSSSSSSSLPSSSSSSAARSSFVDTSISTRAQWAEYLDRLSVSGASGSNKTVLYTSLAHTLVYPYEVSENTTFLTRANSSAPTWSDDTEGEDGESTVAYYSGYVDALARGESYSGYSLWDTARAQHPLLILLAPSRVPGMITSMLQDWKEGGWMPMWKNVVETNIMVGTYADAVVAGAVLSGVKGFDLDEAWEAVKKNAFTPPERDTELQFGDREENTPQEVRAGLTEYTKLGYVADDLHTESGSRTLDYAYLDHAAARLASHPSLSHLDLSSTASLLTTRSKNYKSLWNNGTGFMEARNSDGSWAGDENGWTEGDKWAYSLDVMHDVPGLAELMGGNASLVDFMDRHFAGGHNLHTNEPSHHIASPYLYSLASAPEKSQFWLHSLASSEYNHTAAGLSGNEDCGQMSAWYIFTALGFYPVDPASATYVLGSPLFDRIRLRLPAAPWDEEGGERVLEVVADGASKGKVYVKGLTVEGDSWEGVEVSHDVVTKGGKWVWEMDDRPQKWGQP</sequence>
<evidence type="ECO:0000259" key="3">
    <source>
        <dbReference type="Pfam" id="PF07971"/>
    </source>
</evidence>
<feature type="transmembrane region" description="Helical" evidence="2">
    <location>
        <begin position="21"/>
        <end position="39"/>
    </location>
</feature>
<accession>A0A5D3AL14</accession>
<dbReference type="Gene3D" id="2.70.98.10">
    <property type="match status" value="2"/>
</dbReference>
<keyword evidence="2" id="KW-0472">Membrane</keyword>
<dbReference type="InterPro" id="IPR005887">
    <property type="entry name" value="GH92_a_mannosidase_put"/>
</dbReference>
<comment type="caution">
    <text evidence="5">The sequence shown here is derived from an EMBL/GenBank/DDBJ whole genome shotgun (WGS) entry which is preliminary data.</text>
</comment>
<dbReference type="Proteomes" id="UP000322245">
    <property type="component" value="Unassembled WGS sequence"/>
</dbReference>
<dbReference type="PANTHER" id="PTHR12143">
    <property type="entry name" value="PEPTIDE N-GLYCANASE PNGASE -RELATED"/>
    <property type="match status" value="1"/>
</dbReference>
<dbReference type="Pfam" id="PF07971">
    <property type="entry name" value="Glyco_hydro_92"/>
    <property type="match status" value="1"/>
</dbReference>
<dbReference type="GO" id="GO:0005975">
    <property type="term" value="P:carbohydrate metabolic process"/>
    <property type="evidence" value="ECO:0007669"/>
    <property type="project" value="InterPro"/>
</dbReference>
<evidence type="ECO:0000313" key="5">
    <source>
        <dbReference type="EMBL" id="TYJ52195.1"/>
    </source>
</evidence>
<name>A0A5D3AL14_9TREE</name>
<evidence type="ECO:0000256" key="1">
    <source>
        <dbReference type="SAM" id="MobiDB-lite"/>
    </source>
</evidence>
<dbReference type="GO" id="GO:0030246">
    <property type="term" value="F:carbohydrate binding"/>
    <property type="evidence" value="ECO:0007669"/>
    <property type="project" value="InterPro"/>
</dbReference>
<dbReference type="NCBIfam" id="TIGR01180">
    <property type="entry name" value="aman2_put"/>
    <property type="match status" value="1"/>
</dbReference>